<dbReference type="AlphaFoldDB" id="A0A8D3CNQ5"/>
<dbReference type="GO" id="GO:0003777">
    <property type="term" value="F:microtubule motor activity"/>
    <property type="evidence" value="ECO:0007669"/>
    <property type="project" value="InterPro"/>
</dbReference>
<dbReference type="GO" id="GO:0051231">
    <property type="term" value="P:spindle elongation"/>
    <property type="evidence" value="ECO:0007669"/>
    <property type="project" value="TreeGrafter"/>
</dbReference>
<dbReference type="GO" id="GO:0007018">
    <property type="term" value="P:microtubule-based movement"/>
    <property type="evidence" value="ECO:0007669"/>
    <property type="project" value="InterPro"/>
</dbReference>
<evidence type="ECO:0000256" key="1">
    <source>
        <dbReference type="SAM" id="Coils"/>
    </source>
</evidence>
<dbReference type="GeneTree" id="ENSGT00940000159749"/>
<feature type="region of interest" description="Disordered" evidence="2">
    <location>
        <begin position="228"/>
        <end position="252"/>
    </location>
</feature>
<feature type="compositionally biased region" description="Basic and acidic residues" evidence="2">
    <location>
        <begin position="626"/>
        <end position="635"/>
    </location>
</feature>
<name>A0A8D3CNQ5_SCOMX</name>
<dbReference type="PANTHER" id="PTHR47969:SF8">
    <property type="entry name" value="KINESIN FAMILY MEMBER 7"/>
    <property type="match status" value="1"/>
</dbReference>
<sequence>MICNVNSIVFLLSQSDKLQEQQDLIAELQCQLTTPGLRSLGLNLRSRPHTAPMGSMQQSQNGCTYRQVSNQQTNSSFGDTSVRESLKSFEGVSEWGLLQAQQKIRELSVTIRMKEELIKELVKTGKDAQALNRQYSHKITALESEAVQARQELQEAQRQLQDLEKQEREISATDKTRAQECRQKIAAAQSKVQVLSQRQRDTARLANLPAQNERRVLELERSVQSMRQQQEQLQKRLRQESQQKRRLETEMQRRTHRVKELEIKNEQQQKILKIKTEEIAAFQRQRRSGSNGSVISLEEQQKIEEQKRWLDEEMERVLDQRRGLEDLEGELTKRETILAKKEALLQERSGLEIKRLRSSQALSKDLVTLSGRIESLERELSERNGLLRSSSAQDSEQIRQEISNLRQEKDSLLKQRVELDDKLRQGNLLSPEEERTLFQLDEAIEALDAAIEYKNEAITQRQRQLRASASMLSQWEMNLMAKLSYLSASETRALLCKYFDKVVSLREEERKLQLALAELEMQLDEQQKLVQWLENALDRTQLDTDRRLTQQQKEHERSVQLLLQQCRDEGFAGRQRQYEGWIHNLSQELNHYKAANVELTGVGSMERLTRCSEDSPGVRGVGQPDKPPRSREEMRELVNTPLPSTWRRSSLPMEEPAVMEELWLRAAGDVPINRVVQTGTGSWGGQTPLPVVKSRRESRRPSLNMGPLASNNALIDVRKNPV</sequence>
<evidence type="ECO:0000256" key="2">
    <source>
        <dbReference type="SAM" id="MobiDB-lite"/>
    </source>
</evidence>
<dbReference type="InterPro" id="IPR027640">
    <property type="entry name" value="Kinesin-like_fam"/>
</dbReference>
<feature type="coiled-coil region" evidence="1">
    <location>
        <begin position="359"/>
        <end position="422"/>
    </location>
</feature>
<accession>A0A8D3CNQ5</accession>
<keyword evidence="1" id="KW-0175">Coiled coil</keyword>
<dbReference type="GO" id="GO:0005875">
    <property type="term" value="C:microtubule associated complex"/>
    <property type="evidence" value="ECO:0007669"/>
    <property type="project" value="TreeGrafter"/>
</dbReference>
<dbReference type="GO" id="GO:0007052">
    <property type="term" value="P:mitotic spindle organization"/>
    <property type="evidence" value="ECO:0007669"/>
    <property type="project" value="TreeGrafter"/>
</dbReference>
<organism evidence="3 4">
    <name type="scientific">Scophthalmus maximus</name>
    <name type="common">Turbot</name>
    <name type="synonym">Psetta maxima</name>
    <dbReference type="NCBI Taxonomy" id="52904"/>
    <lineage>
        <taxon>Eukaryota</taxon>
        <taxon>Metazoa</taxon>
        <taxon>Chordata</taxon>
        <taxon>Craniata</taxon>
        <taxon>Vertebrata</taxon>
        <taxon>Euteleostomi</taxon>
        <taxon>Actinopterygii</taxon>
        <taxon>Neopterygii</taxon>
        <taxon>Teleostei</taxon>
        <taxon>Neoteleostei</taxon>
        <taxon>Acanthomorphata</taxon>
        <taxon>Carangaria</taxon>
        <taxon>Pleuronectiformes</taxon>
        <taxon>Pleuronectoidei</taxon>
        <taxon>Scophthalmidae</taxon>
        <taxon>Scophthalmus</taxon>
    </lineage>
</organism>
<dbReference type="Pfam" id="PF25764">
    <property type="entry name" value="KIF21A_4th"/>
    <property type="match status" value="1"/>
</dbReference>
<evidence type="ECO:0000313" key="3">
    <source>
        <dbReference type="Ensembl" id="ENSSMAP00000048913.1"/>
    </source>
</evidence>
<feature type="coiled-coil region" evidence="1">
    <location>
        <begin position="502"/>
        <end position="543"/>
    </location>
</feature>
<dbReference type="PANTHER" id="PTHR47969">
    <property type="entry name" value="CHROMOSOME-ASSOCIATED KINESIN KIF4A-RELATED"/>
    <property type="match status" value="1"/>
</dbReference>
<feature type="region of interest" description="Disordered" evidence="2">
    <location>
        <begin position="612"/>
        <end position="635"/>
    </location>
</feature>
<evidence type="ECO:0000313" key="4">
    <source>
        <dbReference type="Proteomes" id="UP000694558"/>
    </source>
</evidence>
<protein>
    <submittedName>
        <fullName evidence="3">Kinesin family member 7</fullName>
    </submittedName>
</protein>
<gene>
    <name evidence="3" type="primary">kif7</name>
</gene>
<proteinExistence type="predicted"/>
<dbReference type="Proteomes" id="UP000694558">
    <property type="component" value="Chromosome 5"/>
</dbReference>
<dbReference type="Ensembl" id="ENSSMAT00000082023.1">
    <property type="protein sequence ID" value="ENSSMAP00000048913.1"/>
    <property type="gene ID" value="ENSSMAG00000000961.2"/>
</dbReference>
<feature type="compositionally biased region" description="Basic and acidic residues" evidence="2">
    <location>
        <begin position="233"/>
        <end position="252"/>
    </location>
</feature>
<reference evidence="3" key="1">
    <citation type="submission" date="2023-05" db="EMBL/GenBank/DDBJ databases">
        <title>High-quality long-read genome of Scophthalmus maximus.</title>
        <authorList>
            <person name="Lien S."/>
            <person name="Martinez P."/>
        </authorList>
    </citation>
    <scope>NUCLEOTIDE SEQUENCE [LARGE SCALE GENOMIC DNA]</scope>
</reference>
<reference evidence="3" key="2">
    <citation type="submission" date="2025-08" db="UniProtKB">
        <authorList>
            <consortium name="Ensembl"/>
        </authorList>
    </citation>
    <scope>IDENTIFICATION</scope>
</reference>